<keyword evidence="2" id="KW-1003">Cell membrane</keyword>
<reference evidence="13 14" key="1">
    <citation type="submission" date="2018-11" db="EMBL/GenBank/DDBJ databases">
        <title>Genome sequencing of Paenibacillus lentus DSM25539(T).</title>
        <authorList>
            <person name="Kook J.-K."/>
            <person name="Park S.-N."/>
            <person name="Lim Y.K."/>
        </authorList>
    </citation>
    <scope>NUCLEOTIDE SEQUENCE [LARGE SCALE GENOMIC DNA]</scope>
    <source>
        <strain evidence="13 14">DSM 25539</strain>
    </source>
</reference>
<evidence type="ECO:0000256" key="8">
    <source>
        <dbReference type="ARBA" id="ARBA00029447"/>
    </source>
</evidence>
<evidence type="ECO:0000256" key="6">
    <source>
        <dbReference type="ARBA" id="ARBA00023136"/>
    </source>
</evidence>
<keyword evidence="5 10" id="KW-1133">Transmembrane helix</keyword>
<feature type="domain" description="HAMP" evidence="12">
    <location>
        <begin position="304"/>
        <end position="356"/>
    </location>
</feature>
<accession>A0A3S8RQQ6</accession>
<dbReference type="SMART" id="SM00283">
    <property type="entry name" value="MA"/>
    <property type="match status" value="1"/>
</dbReference>
<dbReference type="Gene3D" id="6.10.340.10">
    <property type="match status" value="1"/>
</dbReference>
<evidence type="ECO:0000256" key="2">
    <source>
        <dbReference type="ARBA" id="ARBA00022475"/>
    </source>
</evidence>
<keyword evidence="3" id="KW-0145">Chemotaxis</keyword>
<dbReference type="InterPro" id="IPR004089">
    <property type="entry name" value="MCPsignal_dom"/>
</dbReference>
<evidence type="ECO:0000259" key="12">
    <source>
        <dbReference type="PROSITE" id="PS50885"/>
    </source>
</evidence>
<evidence type="ECO:0000313" key="13">
    <source>
        <dbReference type="EMBL" id="AZK45292.1"/>
    </source>
</evidence>
<dbReference type="CDD" id="cd06225">
    <property type="entry name" value="HAMP"/>
    <property type="match status" value="1"/>
</dbReference>
<dbReference type="GO" id="GO:0005886">
    <property type="term" value="C:plasma membrane"/>
    <property type="evidence" value="ECO:0007669"/>
    <property type="project" value="UniProtKB-SubCell"/>
</dbReference>
<dbReference type="Pfam" id="PF02743">
    <property type="entry name" value="dCache_1"/>
    <property type="match status" value="1"/>
</dbReference>
<feature type="domain" description="Methyl-accepting transducer" evidence="11">
    <location>
        <begin position="375"/>
        <end position="611"/>
    </location>
</feature>
<evidence type="ECO:0000256" key="10">
    <source>
        <dbReference type="SAM" id="Phobius"/>
    </source>
</evidence>
<feature type="transmembrane region" description="Helical" evidence="10">
    <location>
        <begin position="283"/>
        <end position="307"/>
    </location>
</feature>
<dbReference type="GO" id="GO:0007165">
    <property type="term" value="P:signal transduction"/>
    <property type="evidence" value="ECO:0007669"/>
    <property type="project" value="UniProtKB-KW"/>
</dbReference>
<dbReference type="Pfam" id="PF00015">
    <property type="entry name" value="MCPsignal"/>
    <property type="match status" value="1"/>
</dbReference>
<feature type="transmembrane region" description="Helical" evidence="10">
    <location>
        <begin position="12"/>
        <end position="34"/>
    </location>
</feature>
<dbReference type="KEGG" id="plen:EIM92_02975"/>
<dbReference type="AlphaFoldDB" id="A0A3S8RQQ6"/>
<evidence type="ECO:0000256" key="7">
    <source>
        <dbReference type="ARBA" id="ARBA00023224"/>
    </source>
</evidence>
<gene>
    <name evidence="13" type="ORF">EIM92_02975</name>
</gene>
<keyword evidence="4 10" id="KW-0812">Transmembrane</keyword>
<dbReference type="Gene3D" id="3.30.450.20">
    <property type="entry name" value="PAS domain"/>
    <property type="match status" value="1"/>
</dbReference>
<dbReference type="SMART" id="SM00304">
    <property type="entry name" value="HAMP"/>
    <property type="match status" value="1"/>
</dbReference>
<proteinExistence type="inferred from homology"/>
<keyword evidence="6 10" id="KW-0472">Membrane</keyword>
<name>A0A3S8RQQ6_9BACL</name>
<dbReference type="PANTHER" id="PTHR32089">
    <property type="entry name" value="METHYL-ACCEPTING CHEMOTAXIS PROTEIN MCPB"/>
    <property type="match status" value="1"/>
</dbReference>
<dbReference type="CDD" id="cd12912">
    <property type="entry name" value="PDC2_MCP_like"/>
    <property type="match status" value="1"/>
</dbReference>
<dbReference type="InterPro" id="IPR033479">
    <property type="entry name" value="dCache_1"/>
</dbReference>
<dbReference type="OrthoDB" id="243053at2"/>
<organism evidence="13 14">
    <name type="scientific">Paenibacillus lentus</name>
    <dbReference type="NCBI Taxonomy" id="1338368"/>
    <lineage>
        <taxon>Bacteria</taxon>
        <taxon>Bacillati</taxon>
        <taxon>Bacillota</taxon>
        <taxon>Bacilli</taxon>
        <taxon>Bacillales</taxon>
        <taxon>Paenibacillaceae</taxon>
        <taxon>Paenibacillus</taxon>
    </lineage>
</organism>
<keyword evidence="7 9" id="KW-0807">Transducer</keyword>
<evidence type="ECO:0000256" key="5">
    <source>
        <dbReference type="ARBA" id="ARBA00022989"/>
    </source>
</evidence>
<sequence length="661" mass="72021">MKKFNSIQWKWSAVLLTLSIVPLLISTIFFTSYFSGVVRDDTKEMAEQTLQMNIDRIDEWIKSKTSAVEGLISEHEEFKTMKAEEIFPLLTILDHSDNQSEGYSLIDDKGLLTNMLGMSSDMSDAAYFLKAKETKQPSVADMSYLEPLDIYIIPVIVPIVGNNGDFLGGVAFSLTPDTLGQMSERIKLGESGYGYFISSKGVYYSSPDSERIGKSIEEFENTPEKKAAFDTVLSQNDGSVSYRDENGEKLISYFGTVPNTDWKLIITVPESEINTKVLNARTISIITIIISVVVVSIISLLFTRLIAKPIVRVSNVMKYVAEGDLKQRIPVQSKDEIGQMGININAMIDSLSNIVQKINLTVNQVSTASSELHTSANQSAEASGQIALAIGEVALGARTQLMGAEQSARAMEEMSIGVQRISETAVDVTDQSEAVTNEVERGYEEVQSAIAQMNIIGEASQHTAKGIQELASHSKEIGQIVDVISMISNQTALLALNASIEAARAGEHGRGFAVVANEVKKLAEQTNESVSGIVELINVIQNSTTTTAEAVEHSIQVMGEGISRVENIGKTFGHILSSIRAVSTQMHDVSSTTQQLSASSEEITASVEEMFRAAQESATNSESVSVTSKQQSAIMETISESSKALDEMMQELKQLIHVFKV</sequence>
<dbReference type="PANTHER" id="PTHR32089:SF112">
    <property type="entry name" value="LYSOZYME-LIKE PROTEIN-RELATED"/>
    <property type="match status" value="1"/>
</dbReference>
<dbReference type="InterPro" id="IPR003660">
    <property type="entry name" value="HAMP_dom"/>
</dbReference>
<dbReference type="SUPFAM" id="SSF58104">
    <property type="entry name" value="Methyl-accepting chemotaxis protein (MCP) signaling domain"/>
    <property type="match status" value="1"/>
</dbReference>
<dbReference type="Gene3D" id="1.10.287.950">
    <property type="entry name" value="Methyl-accepting chemotaxis protein"/>
    <property type="match status" value="1"/>
</dbReference>
<evidence type="ECO:0000256" key="4">
    <source>
        <dbReference type="ARBA" id="ARBA00022692"/>
    </source>
</evidence>
<evidence type="ECO:0000313" key="14">
    <source>
        <dbReference type="Proteomes" id="UP000273145"/>
    </source>
</evidence>
<keyword evidence="14" id="KW-1185">Reference proteome</keyword>
<comment type="similarity">
    <text evidence="8">Belongs to the methyl-accepting chemotaxis (MCP) protein family.</text>
</comment>
<dbReference type="RefSeq" id="WP_125081411.1">
    <property type="nucleotide sequence ID" value="NZ_CP034248.1"/>
</dbReference>
<dbReference type="EMBL" id="CP034248">
    <property type="protein sequence ID" value="AZK45292.1"/>
    <property type="molecule type" value="Genomic_DNA"/>
</dbReference>
<dbReference type="CDD" id="cd11386">
    <property type="entry name" value="MCP_signal"/>
    <property type="match status" value="1"/>
</dbReference>
<dbReference type="PROSITE" id="PS50111">
    <property type="entry name" value="CHEMOTAXIS_TRANSDUC_2"/>
    <property type="match status" value="1"/>
</dbReference>
<dbReference type="Proteomes" id="UP000273145">
    <property type="component" value="Chromosome"/>
</dbReference>
<evidence type="ECO:0000256" key="1">
    <source>
        <dbReference type="ARBA" id="ARBA00004651"/>
    </source>
</evidence>
<dbReference type="GO" id="GO:0006935">
    <property type="term" value="P:chemotaxis"/>
    <property type="evidence" value="ECO:0007669"/>
    <property type="project" value="UniProtKB-KW"/>
</dbReference>
<evidence type="ECO:0000256" key="9">
    <source>
        <dbReference type="PROSITE-ProRule" id="PRU00284"/>
    </source>
</evidence>
<dbReference type="Pfam" id="PF00672">
    <property type="entry name" value="HAMP"/>
    <property type="match status" value="1"/>
</dbReference>
<evidence type="ECO:0000259" key="11">
    <source>
        <dbReference type="PROSITE" id="PS50111"/>
    </source>
</evidence>
<comment type="subcellular location">
    <subcellularLocation>
        <location evidence="1">Cell membrane</location>
        <topology evidence="1">Multi-pass membrane protein</topology>
    </subcellularLocation>
</comment>
<evidence type="ECO:0000256" key="3">
    <source>
        <dbReference type="ARBA" id="ARBA00022500"/>
    </source>
</evidence>
<protein>
    <submittedName>
        <fullName evidence="13">Methyl-accepting chemotaxis protein</fullName>
    </submittedName>
</protein>
<dbReference type="PROSITE" id="PS50885">
    <property type="entry name" value="HAMP"/>
    <property type="match status" value="1"/>
</dbReference>